<dbReference type="Pfam" id="PF00126">
    <property type="entry name" value="HTH_1"/>
    <property type="match status" value="1"/>
</dbReference>
<evidence type="ECO:0000259" key="5">
    <source>
        <dbReference type="PROSITE" id="PS50931"/>
    </source>
</evidence>
<dbReference type="PANTHER" id="PTHR30126:SF91">
    <property type="entry name" value="LYSR FAMILY TRANSCRIPTIONAL REGULATOR"/>
    <property type="match status" value="1"/>
</dbReference>
<reference evidence="6 7" key="1">
    <citation type="submission" date="2019-06" db="EMBL/GenBank/DDBJ databases">
        <title>A novel bacterium of genus Amaricoccus, isolated from marine sediment.</title>
        <authorList>
            <person name="Huang H."/>
            <person name="Mo K."/>
            <person name="Hu Y."/>
        </authorList>
    </citation>
    <scope>NUCLEOTIDE SEQUENCE [LARGE SCALE GENOMIC DNA]</scope>
    <source>
        <strain evidence="6 7">HB172011</strain>
    </source>
</reference>
<dbReference type="EMBL" id="VFRP01000003">
    <property type="protein sequence ID" value="TPE52636.1"/>
    <property type="molecule type" value="Genomic_DNA"/>
</dbReference>
<dbReference type="InterPro" id="IPR036390">
    <property type="entry name" value="WH_DNA-bd_sf"/>
</dbReference>
<dbReference type="AlphaFoldDB" id="A0A501X0U1"/>
<evidence type="ECO:0000256" key="1">
    <source>
        <dbReference type="ARBA" id="ARBA00009437"/>
    </source>
</evidence>
<evidence type="ECO:0000256" key="4">
    <source>
        <dbReference type="ARBA" id="ARBA00023163"/>
    </source>
</evidence>
<dbReference type="InterPro" id="IPR000847">
    <property type="entry name" value="LysR_HTH_N"/>
</dbReference>
<organism evidence="6 7">
    <name type="scientific">Amaricoccus solimangrovi</name>
    <dbReference type="NCBI Taxonomy" id="2589815"/>
    <lineage>
        <taxon>Bacteria</taxon>
        <taxon>Pseudomonadati</taxon>
        <taxon>Pseudomonadota</taxon>
        <taxon>Alphaproteobacteria</taxon>
        <taxon>Rhodobacterales</taxon>
        <taxon>Paracoccaceae</taxon>
        <taxon>Amaricoccus</taxon>
    </lineage>
</organism>
<dbReference type="GO" id="GO:0000976">
    <property type="term" value="F:transcription cis-regulatory region binding"/>
    <property type="evidence" value="ECO:0007669"/>
    <property type="project" value="TreeGrafter"/>
</dbReference>
<dbReference type="OrthoDB" id="3252676at2"/>
<keyword evidence="2" id="KW-0805">Transcription regulation</keyword>
<accession>A0A501X0U1</accession>
<protein>
    <submittedName>
        <fullName evidence="6">LysR family transcriptional regulator</fullName>
    </submittedName>
</protein>
<evidence type="ECO:0000313" key="7">
    <source>
        <dbReference type="Proteomes" id="UP000319255"/>
    </source>
</evidence>
<dbReference type="Proteomes" id="UP000319255">
    <property type="component" value="Unassembled WGS sequence"/>
</dbReference>
<name>A0A501X0U1_9RHOB</name>
<dbReference type="InterPro" id="IPR036388">
    <property type="entry name" value="WH-like_DNA-bd_sf"/>
</dbReference>
<dbReference type="Gene3D" id="3.40.190.290">
    <property type="match status" value="1"/>
</dbReference>
<sequence>MAFSGEAVATFLAVLDRGSFSAAARALGRVPSAVSMAIANLEAELDLVLFDRSGREPRPTAAARALEPSARRAAAALRGLDAQALALHAGLEERLTLGVAAEVLSAGWNAPLARLAEEFPALMVDVVSGTGGDLTRRLRAGEVDLALIFERPGLDENEAFQEFGQEIFVAVAAPFHRLAAGPDRPRMEDLIETRQIAVASRDTADSRVLLSREVWHTDNHLAALGLVRAGLGWGFLPRALIQPLAEAGAVTEIAFENISNELSLWIDLVWRRDRPLGLGARRYVELIRAGRLAGRGR</sequence>
<comment type="similarity">
    <text evidence="1">Belongs to the LysR transcriptional regulatory family.</text>
</comment>
<feature type="domain" description="HTH lysR-type" evidence="5">
    <location>
        <begin position="10"/>
        <end position="60"/>
    </location>
</feature>
<keyword evidence="3" id="KW-0238">DNA-binding</keyword>
<evidence type="ECO:0000313" key="6">
    <source>
        <dbReference type="EMBL" id="TPE52636.1"/>
    </source>
</evidence>
<dbReference type="PROSITE" id="PS50931">
    <property type="entry name" value="HTH_LYSR"/>
    <property type="match status" value="1"/>
</dbReference>
<dbReference type="InterPro" id="IPR005119">
    <property type="entry name" value="LysR_subst-bd"/>
</dbReference>
<gene>
    <name evidence="6" type="ORF">FJM51_05515</name>
</gene>
<keyword evidence="7" id="KW-1185">Reference proteome</keyword>
<dbReference type="CDD" id="cd05466">
    <property type="entry name" value="PBP2_LTTR_substrate"/>
    <property type="match status" value="1"/>
</dbReference>
<dbReference type="PANTHER" id="PTHR30126">
    <property type="entry name" value="HTH-TYPE TRANSCRIPTIONAL REGULATOR"/>
    <property type="match status" value="1"/>
</dbReference>
<evidence type="ECO:0000256" key="3">
    <source>
        <dbReference type="ARBA" id="ARBA00023125"/>
    </source>
</evidence>
<proteinExistence type="inferred from homology"/>
<keyword evidence="4" id="KW-0804">Transcription</keyword>
<dbReference type="Gene3D" id="1.10.10.10">
    <property type="entry name" value="Winged helix-like DNA-binding domain superfamily/Winged helix DNA-binding domain"/>
    <property type="match status" value="1"/>
</dbReference>
<dbReference type="SUPFAM" id="SSF53850">
    <property type="entry name" value="Periplasmic binding protein-like II"/>
    <property type="match status" value="1"/>
</dbReference>
<comment type="caution">
    <text evidence="6">The sequence shown here is derived from an EMBL/GenBank/DDBJ whole genome shotgun (WGS) entry which is preliminary data.</text>
</comment>
<dbReference type="RefSeq" id="WP_140453118.1">
    <property type="nucleotide sequence ID" value="NZ_VFRP01000003.1"/>
</dbReference>
<evidence type="ECO:0000256" key="2">
    <source>
        <dbReference type="ARBA" id="ARBA00023015"/>
    </source>
</evidence>
<dbReference type="Pfam" id="PF03466">
    <property type="entry name" value="LysR_substrate"/>
    <property type="match status" value="1"/>
</dbReference>
<dbReference type="SUPFAM" id="SSF46785">
    <property type="entry name" value="Winged helix' DNA-binding domain"/>
    <property type="match status" value="1"/>
</dbReference>
<dbReference type="GO" id="GO:0003700">
    <property type="term" value="F:DNA-binding transcription factor activity"/>
    <property type="evidence" value="ECO:0007669"/>
    <property type="project" value="InterPro"/>
</dbReference>